<organism evidence="1 2">
    <name type="scientific">Glutamicibacter uratoxydans</name>
    <name type="common">Arthrobacter uratoxydans</name>
    <dbReference type="NCBI Taxonomy" id="43667"/>
    <lineage>
        <taxon>Bacteria</taxon>
        <taxon>Bacillati</taxon>
        <taxon>Actinomycetota</taxon>
        <taxon>Actinomycetes</taxon>
        <taxon>Micrococcales</taxon>
        <taxon>Micrococcaceae</taxon>
        <taxon>Glutamicibacter</taxon>
    </lineage>
</organism>
<gene>
    <name evidence="1" type="ORF">AUR04nite_24980</name>
</gene>
<dbReference type="EMBL" id="BJNY01000014">
    <property type="protein sequence ID" value="GED06966.1"/>
    <property type="molecule type" value="Genomic_DNA"/>
</dbReference>
<proteinExistence type="predicted"/>
<dbReference type="RefSeq" id="WP_141365558.1">
    <property type="nucleotide sequence ID" value="NZ_BAAAJL010000007.1"/>
</dbReference>
<keyword evidence="2" id="KW-1185">Reference proteome</keyword>
<accession>A0A4Y4DPW7</accession>
<name>A0A4Y4DPW7_GLUUR</name>
<dbReference type="AlphaFoldDB" id="A0A4Y4DPW7"/>
<sequence>MKPARTSSRAEQRRLGKAAAHVSSTLGELGILLFTLGGQLPHQEVAQRLGSQLESLGLAAAVDTAGPARVRSVMDGKFDDVDVLVVLGGSGPDGEDQLMDLVQWLLANGRTALAQNLVFAQWGEGRAKHQPVFNHVVLQPSYLGGEQQSGRRFPWAASADDSWALARAVLDYAVGLGAE</sequence>
<comment type="caution">
    <text evidence="1">The sequence shown here is derived from an EMBL/GenBank/DDBJ whole genome shotgun (WGS) entry which is preliminary data.</text>
</comment>
<dbReference type="Proteomes" id="UP000316612">
    <property type="component" value="Unassembled WGS sequence"/>
</dbReference>
<dbReference type="OrthoDB" id="4949870at2"/>
<evidence type="ECO:0000313" key="1">
    <source>
        <dbReference type="EMBL" id="GED06966.1"/>
    </source>
</evidence>
<protein>
    <submittedName>
        <fullName evidence="1">Uncharacterized protein</fullName>
    </submittedName>
</protein>
<evidence type="ECO:0000313" key="2">
    <source>
        <dbReference type="Proteomes" id="UP000316612"/>
    </source>
</evidence>
<reference evidence="1 2" key="1">
    <citation type="submission" date="2019-06" db="EMBL/GenBank/DDBJ databases">
        <title>Whole genome shotgun sequence of Glutamicibacter uratoxydans NBRC 15515.</title>
        <authorList>
            <person name="Hosoyama A."/>
            <person name="Uohara A."/>
            <person name="Ohji S."/>
            <person name="Ichikawa N."/>
        </authorList>
    </citation>
    <scope>NUCLEOTIDE SEQUENCE [LARGE SCALE GENOMIC DNA]</scope>
    <source>
        <strain evidence="1 2">NBRC 15515</strain>
    </source>
</reference>